<reference evidence="12 13" key="1">
    <citation type="submission" date="2020-07" db="EMBL/GenBank/DDBJ databases">
        <title>Description of Kordia aestuariivivens sp. nov., isolated from a tidal flat.</title>
        <authorList>
            <person name="Park S."/>
            <person name="Yoon J.-H."/>
        </authorList>
    </citation>
    <scope>NUCLEOTIDE SEQUENCE [LARGE SCALE GENOMIC DNA]</scope>
    <source>
        <strain evidence="12 13">YSTF-M3</strain>
    </source>
</reference>
<evidence type="ECO:0000256" key="1">
    <source>
        <dbReference type="ARBA" id="ARBA00004571"/>
    </source>
</evidence>
<evidence type="ECO:0000256" key="11">
    <source>
        <dbReference type="SAM" id="SignalP"/>
    </source>
</evidence>
<comment type="caution">
    <text evidence="12">The sequence shown here is derived from an EMBL/GenBank/DDBJ whole genome shotgun (WGS) entry which is preliminary data.</text>
</comment>
<evidence type="ECO:0000256" key="10">
    <source>
        <dbReference type="ARBA" id="ARBA00023237"/>
    </source>
</evidence>
<feature type="chain" id="PRO_5046304376" evidence="11">
    <location>
        <begin position="24"/>
        <end position="583"/>
    </location>
</feature>
<proteinExistence type="predicted"/>
<keyword evidence="5" id="KW-0812">Transmembrane</keyword>
<dbReference type="InterPro" id="IPR039426">
    <property type="entry name" value="TonB-dep_rcpt-like"/>
</dbReference>
<dbReference type="InterPro" id="IPR036942">
    <property type="entry name" value="Beta-barrel_TonB_sf"/>
</dbReference>
<evidence type="ECO:0000256" key="9">
    <source>
        <dbReference type="ARBA" id="ARBA00023136"/>
    </source>
</evidence>
<keyword evidence="2" id="KW-0813">Transport</keyword>
<keyword evidence="10" id="KW-0998">Cell outer membrane</keyword>
<dbReference type="Proteomes" id="UP000619238">
    <property type="component" value="Unassembled WGS sequence"/>
</dbReference>
<evidence type="ECO:0000256" key="7">
    <source>
        <dbReference type="ARBA" id="ARBA00023065"/>
    </source>
</evidence>
<name>A0ABR7QC65_9FLAO</name>
<protein>
    <submittedName>
        <fullName evidence="12">TonB-dependent receptor</fullName>
    </submittedName>
</protein>
<keyword evidence="6" id="KW-0408">Iron</keyword>
<dbReference type="PANTHER" id="PTHR32552">
    <property type="entry name" value="FERRICHROME IRON RECEPTOR-RELATED"/>
    <property type="match status" value="1"/>
</dbReference>
<evidence type="ECO:0000313" key="13">
    <source>
        <dbReference type="Proteomes" id="UP000619238"/>
    </source>
</evidence>
<keyword evidence="7" id="KW-0406">Ion transport</keyword>
<evidence type="ECO:0000256" key="3">
    <source>
        <dbReference type="ARBA" id="ARBA00022452"/>
    </source>
</evidence>
<evidence type="ECO:0000313" key="12">
    <source>
        <dbReference type="EMBL" id="MBC8756073.1"/>
    </source>
</evidence>
<feature type="signal peptide" evidence="11">
    <location>
        <begin position="1"/>
        <end position="23"/>
    </location>
</feature>
<dbReference type="SUPFAM" id="SSF56935">
    <property type="entry name" value="Porins"/>
    <property type="match status" value="1"/>
</dbReference>
<evidence type="ECO:0000256" key="8">
    <source>
        <dbReference type="ARBA" id="ARBA00023077"/>
    </source>
</evidence>
<sequence>MRNQILKSSFILVIFFMANLAIAQDKDKDKDKKETVGTEVVNVVKPYTPSVSDAFKIKQTPSLNDKETGKKKEIKYSIFSFPVASTFTPAKGKAEGLKKAKREKLYNTYLSLGLGNYNTAALDFYTSRAISRNETFDVSLRHHSSQGGIDNIELDDKFFDTKLDLAYINRSRDLSWKAKFGYQHQIYNWYGLPEFITTTDQIVTISEQQTYHNVYLGADIKMDDSFFNGGKILYRRMFDAFSSGENRLILQPEFEVEIAGELIKTTVDVDYVGGTFENNFSGTGSIDYSILKAGISPSLVILRDDLTVNFGAAIYYGLDAENSDSDFFIYPRITAQYRLNGDNVIAYAGIEGDLQQNSYYDFVQTNNFVSPTLGIAPTDQQYNGYLGIKGKLTSNVSYNVRGSYISENNKALFQVNQFSPSSNADNGYTYGNSFGVVYDDISTISIFGELNVDITSNFKFVVKAEYFNYSTDQQAEAWNLPDIEASIFADYQITENWFAGANIFYIGERKDLITPGLTFTPVQEEVTLDSFFDVNAHVGYRFNDRLSAFVKANNIANQDYQRWVNFPVQQFQIMAGATYKFDF</sequence>
<keyword evidence="11" id="KW-0732">Signal</keyword>
<accession>A0ABR7QC65</accession>
<evidence type="ECO:0000256" key="6">
    <source>
        <dbReference type="ARBA" id="ARBA00023004"/>
    </source>
</evidence>
<dbReference type="EMBL" id="JACGWS010000009">
    <property type="protein sequence ID" value="MBC8756073.1"/>
    <property type="molecule type" value="Genomic_DNA"/>
</dbReference>
<keyword evidence="12" id="KW-0675">Receptor</keyword>
<keyword evidence="9" id="KW-0472">Membrane</keyword>
<dbReference type="Gene3D" id="2.40.170.20">
    <property type="entry name" value="TonB-dependent receptor, beta-barrel domain"/>
    <property type="match status" value="1"/>
</dbReference>
<evidence type="ECO:0000256" key="5">
    <source>
        <dbReference type="ARBA" id="ARBA00022692"/>
    </source>
</evidence>
<dbReference type="PANTHER" id="PTHR32552:SF81">
    <property type="entry name" value="TONB-DEPENDENT OUTER MEMBRANE RECEPTOR"/>
    <property type="match status" value="1"/>
</dbReference>
<keyword evidence="8" id="KW-0798">TonB box</keyword>
<comment type="subcellular location">
    <subcellularLocation>
        <location evidence="1">Cell outer membrane</location>
        <topology evidence="1">Multi-pass membrane protein</topology>
    </subcellularLocation>
</comment>
<dbReference type="RefSeq" id="WP_187563112.1">
    <property type="nucleotide sequence ID" value="NZ_JACGWS010000009.1"/>
</dbReference>
<keyword evidence="3" id="KW-1134">Transmembrane beta strand</keyword>
<gene>
    <name evidence="12" type="ORF">H2O64_15455</name>
</gene>
<evidence type="ECO:0000256" key="4">
    <source>
        <dbReference type="ARBA" id="ARBA00022496"/>
    </source>
</evidence>
<keyword evidence="4" id="KW-0410">Iron transport</keyword>
<keyword evidence="13" id="KW-1185">Reference proteome</keyword>
<organism evidence="12 13">
    <name type="scientific">Kordia aestuariivivens</name>
    <dbReference type="NCBI Taxonomy" id="2759037"/>
    <lineage>
        <taxon>Bacteria</taxon>
        <taxon>Pseudomonadati</taxon>
        <taxon>Bacteroidota</taxon>
        <taxon>Flavobacteriia</taxon>
        <taxon>Flavobacteriales</taxon>
        <taxon>Flavobacteriaceae</taxon>
        <taxon>Kordia</taxon>
    </lineage>
</organism>
<evidence type="ECO:0000256" key="2">
    <source>
        <dbReference type="ARBA" id="ARBA00022448"/>
    </source>
</evidence>